<feature type="domain" description="Fibronectin type-III" evidence="2">
    <location>
        <begin position="397"/>
        <end position="493"/>
    </location>
</feature>
<dbReference type="InterPro" id="IPR013783">
    <property type="entry name" value="Ig-like_fold"/>
</dbReference>
<evidence type="ECO:0000313" key="3">
    <source>
        <dbReference type="EMBL" id="GHE75701.1"/>
    </source>
</evidence>
<feature type="signal peptide" evidence="1">
    <location>
        <begin position="1"/>
        <end position="20"/>
    </location>
</feature>
<evidence type="ECO:0000259" key="2">
    <source>
        <dbReference type="SMART" id="SM00060"/>
    </source>
</evidence>
<keyword evidence="1" id="KW-0732">Signal</keyword>
<gene>
    <name evidence="3" type="ORF">GCM10011340_35800</name>
</gene>
<dbReference type="Gene3D" id="2.60.40.10">
    <property type="entry name" value="Immunoglobulins"/>
    <property type="match status" value="3"/>
</dbReference>
<dbReference type="SUPFAM" id="SSF49265">
    <property type="entry name" value="Fibronectin type III"/>
    <property type="match status" value="1"/>
</dbReference>
<dbReference type="Pfam" id="PF13585">
    <property type="entry name" value="CHU_C"/>
    <property type="match status" value="1"/>
</dbReference>
<dbReference type="RefSeq" id="WP_189631691.1">
    <property type="nucleotide sequence ID" value="NZ_BNAG01000006.1"/>
</dbReference>
<dbReference type="InterPro" id="IPR026341">
    <property type="entry name" value="T9SS_type_B"/>
</dbReference>
<dbReference type="InterPro" id="IPR003961">
    <property type="entry name" value="FN3_dom"/>
</dbReference>
<dbReference type="EMBL" id="BNAG01000006">
    <property type="protein sequence ID" value="GHE75701.1"/>
    <property type="molecule type" value="Genomic_DNA"/>
</dbReference>
<proteinExistence type="predicted"/>
<comment type="caution">
    <text evidence="3">The sequence shown here is derived from an EMBL/GenBank/DDBJ whole genome shotgun (WGS) entry which is preliminary data.</text>
</comment>
<dbReference type="Gene3D" id="2.60.40.4070">
    <property type="match status" value="1"/>
</dbReference>
<protein>
    <recommendedName>
        <fullName evidence="2">Fibronectin type-III domain-containing protein</fullName>
    </recommendedName>
</protein>
<evidence type="ECO:0000313" key="4">
    <source>
        <dbReference type="Proteomes" id="UP000658258"/>
    </source>
</evidence>
<dbReference type="Proteomes" id="UP000658258">
    <property type="component" value="Unassembled WGS sequence"/>
</dbReference>
<name>A0ABQ3IDG7_9BACT</name>
<sequence length="955" mass="107140">MLRKIFVLLLLTFLATEAWATHIRAGELTAVRISQSSLRYRFTLVIYRDTESSIQVGSNGIMNFGQGRIIRDKPALEAASVEGRFIITPIGHQTEKVTISWEHTFDGPGVFVVSYTEENRNGGIINLGGATSDSIPFHIETVIRIDPGLDVNGTPQLTIPPIDRGCVGARFIHNPGAYDPDGDSLAYKMVVPLQDRGTEVIPYLPLDDPSISKIREDGGTPTNFSIDPITGDMIWDAPEFAGEYNIAFIIEEWRYSELTGRYELLGYVTRDMQILIEDCDNERPLLEVPADTCIEAGQLLEAVIRGTDPDNNDILVESFGGPFRVNSSPAQFFNLPDMSQDRDFRPQPAEYLFKWQTNLSHVRRRPYEVQFKITDDPFDPDAPNLTDFKRWNVTVVAPAPKGLTANIVTGQSIELNWDNYVGGNLNPRIEIYRRVESYDFQPEHCNVGIPANSGYELIDDVAVSETSYLDDNDLRPGVNYCYRIVAEFPLPEGGTSYASAEVCVTIPLDVPTITNVSVEATDNTNGEMYVRWTSPLEIDQTLFPGPYTYELIRYTGQNGGSNRTLLTSTQDTVFTDTGLNTKDRPYHYQVRFYDAGNNLIDSSSTASSVWLDAFGNVKSIDLSWTADVPWSNQVQSSPYHLIYRNRTDAAAEDVDNFVLIDSALVTSQGLKYHDDGSFNGIELKEDREYCYFVTTRGSYGNPIIPAPLINDSQKICVQPNDEEAPEKPIIDKDPDNGKEIIGPDGPLLIVDNENCDRLSTEPCGFANFTNTLNWTVQDTQNDIARYNIYYSPTGAEADYELVGTSTQTTFRHTGLNSIKGCYKISALDRSNNESELSDPICFDNCPYYELPNTFTPNGDGINDTFRAFDQPNGKCPRFVSSVEFRVFDRWGGTEIFNYTTRGTGEPNLFIDWDGRDKNGVELPSGTYYYTATVTFDVLDPSKRKQEFKNWVKIIR</sequence>
<dbReference type="InterPro" id="IPR036116">
    <property type="entry name" value="FN3_sf"/>
</dbReference>
<evidence type="ECO:0000256" key="1">
    <source>
        <dbReference type="SAM" id="SignalP"/>
    </source>
</evidence>
<accession>A0ABQ3IDG7</accession>
<reference evidence="4" key="1">
    <citation type="journal article" date="2019" name="Int. J. Syst. Evol. Microbiol.">
        <title>The Global Catalogue of Microorganisms (GCM) 10K type strain sequencing project: providing services to taxonomists for standard genome sequencing and annotation.</title>
        <authorList>
            <consortium name="The Broad Institute Genomics Platform"/>
            <consortium name="The Broad Institute Genome Sequencing Center for Infectious Disease"/>
            <person name="Wu L."/>
            <person name="Ma J."/>
        </authorList>
    </citation>
    <scope>NUCLEOTIDE SEQUENCE [LARGE SCALE GENOMIC DNA]</scope>
    <source>
        <strain evidence="4">CGMCC 1.15111</strain>
    </source>
</reference>
<organism evidence="3 4">
    <name type="scientific">Roseivirga thermotolerans</name>
    <dbReference type="NCBI Taxonomy" id="1758176"/>
    <lineage>
        <taxon>Bacteria</taxon>
        <taxon>Pseudomonadati</taxon>
        <taxon>Bacteroidota</taxon>
        <taxon>Cytophagia</taxon>
        <taxon>Cytophagales</taxon>
        <taxon>Roseivirgaceae</taxon>
        <taxon>Roseivirga</taxon>
    </lineage>
</organism>
<feature type="domain" description="Fibronectin type-III" evidence="2">
    <location>
        <begin position="510"/>
        <end position="598"/>
    </location>
</feature>
<dbReference type="NCBIfam" id="TIGR04131">
    <property type="entry name" value="Bac_Flav_CTERM"/>
    <property type="match status" value="1"/>
</dbReference>
<dbReference type="SMART" id="SM00060">
    <property type="entry name" value="FN3"/>
    <property type="match status" value="2"/>
</dbReference>
<feature type="chain" id="PRO_5046183559" description="Fibronectin type-III domain-containing protein" evidence="1">
    <location>
        <begin position="21"/>
        <end position="955"/>
    </location>
</feature>
<keyword evidence="4" id="KW-1185">Reference proteome</keyword>